<dbReference type="AlphaFoldDB" id="M9M5D0"/>
<reference evidence="1 2" key="1">
    <citation type="submission" date="2012-10" db="EMBL/GenBank/DDBJ databases">
        <title>Draft Genome Sequence of Paenibacillus popilliae ATCC 14706T.</title>
        <authorList>
            <person name="Iiyama K."/>
            <person name="Mori K."/>
            <person name="Mon H."/>
            <person name="Chieda Y."/>
            <person name="Lee J.M."/>
            <person name="Kusakabe T."/>
            <person name="Tashiro K."/>
            <person name="Asano S."/>
            <person name="Yasunaga-Aoki C."/>
            <person name="Shimizu S."/>
        </authorList>
    </citation>
    <scope>NUCLEOTIDE SEQUENCE [LARGE SCALE GENOMIC DNA]</scope>
    <source>
        <strain evidence="1 2">ATCC 14706</strain>
    </source>
</reference>
<gene>
    <name evidence="1" type="ORF">PPOP_3738</name>
</gene>
<accession>M9M5D0</accession>
<evidence type="ECO:0000313" key="1">
    <source>
        <dbReference type="EMBL" id="GAC44334.1"/>
    </source>
</evidence>
<evidence type="ECO:0000313" key="2">
    <source>
        <dbReference type="Proteomes" id="UP000029453"/>
    </source>
</evidence>
<dbReference type="OrthoDB" id="2674568at2"/>
<comment type="caution">
    <text evidence="1">The sequence shown here is derived from an EMBL/GenBank/DDBJ whole genome shotgun (WGS) entry which is preliminary data.</text>
</comment>
<dbReference type="Proteomes" id="UP000029453">
    <property type="component" value="Unassembled WGS sequence"/>
</dbReference>
<name>M9M5D0_PAEPP</name>
<sequence length="126" mass="14676">MLSLPYIFVSEEAYTSDGKISAKNIFDEMPVKVIPSVLEKNIHFIIGITAEESDDEQEFKIRIRGKGFKVDSQPLKIKFTEYDKINVYNLVMDKFPILHEGTVYFEAVYKDKVIDKYPVKVFKKED</sequence>
<protein>
    <submittedName>
        <fullName evidence="1">Uncharacterized protein</fullName>
    </submittedName>
</protein>
<dbReference type="EMBL" id="BALG01000456">
    <property type="protein sequence ID" value="GAC44334.1"/>
    <property type="molecule type" value="Genomic_DNA"/>
</dbReference>
<keyword evidence="2" id="KW-1185">Reference proteome</keyword>
<dbReference type="RefSeq" id="WP_006288149.1">
    <property type="nucleotide sequence ID" value="NZ_BALG01000456.1"/>
</dbReference>
<organism evidence="1 2">
    <name type="scientific">Paenibacillus popilliae ATCC 14706</name>
    <dbReference type="NCBI Taxonomy" id="1212764"/>
    <lineage>
        <taxon>Bacteria</taxon>
        <taxon>Bacillati</taxon>
        <taxon>Bacillota</taxon>
        <taxon>Bacilli</taxon>
        <taxon>Bacillales</taxon>
        <taxon>Paenibacillaceae</taxon>
        <taxon>Paenibacillus</taxon>
    </lineage>
</organism>
<proteinExistence type="predicted"/>